<reference evidence="1 2" key="1">
    <citation type="submission" date="2015-09" db="EMBL/GenBank/DDBJ databases">
        <title>Genome announcement of multiple Pseudomonas syringae strains.</title>
        <authorList>
            <person name="Thakur S."/>
            <person name="Wang P.W."/>
            <person name="Gong Y."/>
            <person name="Weir B.S."/>
            <person name="Guttman D.S."/>
        </authorList>
    </citation>
    <scope>NUCLEOTIDE SEQUENCE [LARGE SCALE GENOMIC DNA]</scope>
    <source>
        <strain evidence="1 2">ICMP16929</strain>
    </source>
</reference>
<evidence type="ECO:0000313" key="1">
    <source>
        <dbReference type="EMBL" id="KPY98910.1"/>
    </source>
</evidence>
<evidence type="ECO:0000313" key="2">
    <source>
        <dbReference type="Proteomes" id="UP000050384"/>
    </source>
</evidence>
<comment type="caution">
    <text evidence="1">The sequence shown here is derived from an EMBL/GenBank/DDBJ whole genome shotgun (WGS) entry which is preliminary data.</text>
</comment>
<name>A0A0Q0DEG7_PSESX</name>
<sequence>MHHRQGRNFQSGKVVHQLGQLACIVQVGVVVQVRRLLHPGKIGTGTEMPATAADQQEAQACIALHLIQRQDQLADHLRVEGVVLVRAIQPQRGETAWVVKQFYGRE</sequence>
<dbReference type="Proteomes" id="UP000050384">
    <property type="component" value="Unassembled WGS sequence"/>
</dbReference>
<proteinExistence type="predicted"/>
<gene>
    <name evidence="1" type="ORF">ALO94_200368</name>
</gene>
<accession>A0A0Q0DEG7</accession>
<protein>
    <submittedName>
        <fullName evidence="1">Uncharacterized protein</fullName>
    </submittedName>
</protein>
<dbReference type="EMBL" id="LJRI01000495">
    <property type="protein sequence ID" value="KPY98910.1"/>
    <property type="molecule type" value="Genomic_DNA"/>
</dbReference>
<dbReference type="AlphaFoldDB" id="A0A0Q0DEG7"/>
<organism evidence="1 2">
    <name type="scientific">Pseudomonas syringae pv. spinaceae</name>
    <dbReference type="NCBI Taxonomy" id="264459"/>
    <lineage>
        <taxon>Bacteria</taxon>
        <taxon>Pseudomonadati</taxon>
        <taxon>Pseudomonadota</taxon>
        <taxon>Gammaproteobacteria</taxon>
        <taxon>Pseudomonadales</taxon>
        <taxon>Pseudomonadaceae</taxon>
        <taxon>Pseudomonas</taxon>
        <taxon>Pseudomonas syringae</taxon>
    </lineage>
</organism>